<evidence type="ECO:0000313" key="3">
    <source>
        <dbReference type="Proteomes" id="UP001301769"/>
    </source>
</evidence>
<dbReference type="Proteomes" id="UP001301769">
    <property type="component" value="Unassembled WGS sequence"/>
</dbReference>
<evidence type="ECO:0000313" key="2">
    <source>
        <dbReference type="EMBL" id="KAK4206680.1"/>
    </source>
</evidence>
<name>A0AAN7B3A5_9PEZI</name>
<sequence>MEFIVGIIVGGIPVVLEAYDRYWALSKVFSCFRNHASELDKLDTVSSTQKALFRGSVIKILSTLTRNPAKAHSLLAGDATWADLSSEPMLEIEADSVKEAFKRFGHVAQPSPAPLSRAEFSQKFRLCFRKEDIQRDIKELRDFVGDFTKLTLQIIEQLGDLDVKKPSAASLARRRPAYWNSLERYRQIQAASSSLYGTFAFQWSCAAHQQHMAIIALKSDGPLSLKQAEKFNTIRFDAVITPINAQSSPLCLEIEHVGITLNNQAGVPTNHTMTVEAKPDTSLSDMVGTLQTHSQRIVVDPVAERTPNKLKKRTPSSDPAPPKKKTVQFRPMSILSRETAPLSRTTEDDVPAVVEPPPLRNLSRIEEFCQHFDANRSMCSFVCIGYLRNTGIYRFYPPATPRAAISTRQKNLYEVMSEISNGQISRMLPITAAFHIARELACAVLQYRSTPWLPEVWHSSQVHLFDIDEVLRDPNSLHLPSPYFGAAFSKKQAPGQGPSVVVQYGIIKDLADARLSRNQMLFCLGIILLELGYGKTWPELRDSVAHKKPGQSMYQTAMSLSGSGDLVKKMGHEYPLVVQKCLGCDFARGDDLESEALQGAFLVDVVNVLWEQERILVEAHMKIFGAQESTPQTT</sequence>
<comment type="caution">
    <text evidence="2">The sequence shown here is derived from an EMBL/GenBank/DDBJ whole genome shotgun (WGS) entry which is preliminary data.</text>
</comment>
<dbReference type="AlphaFoldDB" id="A0AAN7B3A5"/>
<accession>A0AAN7B3A5</accession>
<dbReference type="EMBL" id="MU858367">
    <property type="protein sequence ID" value="KAK4206680.1"/>
    <property type="molecule type" value="Genomic_DNA"/>
</dbReference>
<reference evidence="2" key="2">
    <citation type="submission" date="2023-05" db="EMBL/GenBank/DDBJ databases">
        <authorList>
            <consortium name="Lawrence Berkeley National Laboratory"/>
            <person name="Steindorff A."/>
            <person name="Hensen N."/>
            <person name="Bonometti L."/>
            <person name="Westerberg I."/>
            <person name="Brannstrom I.O."/>
            <person name="Guillou S."/>
            <person name="Cros-Aarteil S."/>
            <person name="Calhoun S."/>
            <person name="Haridas S."/>
            <person name="Kuo A."/>
            <person name="Mondo S."/>
            <person name="Pangilinan J."/>
            <person name="Riley R."/>
            <person name="Labutti K."/>
            <person name="Andreopoulos B."/>
            <person name="Lipzen A."/>
            <person name="Chen C."/>
            <person name="Yanf M."/>
            <person name="Daum C."/>
            <person name="Ng V."/>
            <person name="Clum A."/>
            <person name="Ohm R."/>
            <person name="Martin F."/>
            <person name="Silar P."/>
            <person name="Natvig D."/>
            <person name="Lalanne C."/>
            <person name="Gautier V."/>
            <person name="Ament-Velasquez S.L."/>
            <person name="Kruys A."/>
            <person name="Hutchinson M.I."/>
            <person name="Powell A.J."/>
            <person name="Barry K."/>
            <person name="Miller A.N."/>
            <person name="Grigoriev I.V."/>
            <person name="Debuchy R."/>
            <person name="Gladieux P."/>
            <person name="Thoren M.H."/>
            <person name="Johannesson H."/>
        </authorList>
    </citation>
    <scope>NUCLEOTIDE SEQUENCE</scope>
    <source>
        <strain evidence="2">PSN293</strain>
    </source>
</reference>
<proteinExistence type="predicted"/>
<feature type="region of interest" description="Disordered" evidence="1">
    <location>
        <begin position="302"/>
        <end position="355"/>
    </location>
</feature>
<dbReference type="PANTHER" id="PTHR35186:SF4">
    <property type="entry name" value="PRION-INHIBITION AND PROPAGATION HELO DOMAIN-CONTAINING PROTEIN"/>
    <property type="match status" value="1"/>
</dbReference>
<evidence type="ECO:0008006" key="4">
    <source>
        <dbReference type="Google" id="ProtNLM"/>
    </source>
</evidence>
<dbReference type="PANTHER" id="PTHR35186">
    <property type="entry name" value="ANK_REP_REGION DOMAIN-CONTAINING PROTEIN"/>
    <property type="match status" value="1"/>
</dbReference>
<protein>
    <recommendedName>
        <fullName evidence="4">Prion-inhibition and propagation HeLo domain-containing protein</fullName>
    </recommendedName>
</protein>
<reference evidence="2" key="1">
    <citation type="journal article" date="2023" name="Mol. Phylogenet. Evol.">
        <title>Genome-scale phylogeny and comparative genomics of the fungal order Sordariales.</title>
        <authorList>
            <person name="Hensen N."/>
            <person name="Bonometti L."/>
            <person name="Westerberg I."/>
            <person name="Brannstrom I.O."/>
            <person name="Guillou S."/>
            <person name="Cros-Aarteil S."/>
            <person name="Calhoun S."/>
            <person name="Haridas S."/>
            <person name="Kuo A."/>
            <person name="Mondo S."/>
            <person name="Pangilinan J."/>
            <person name="Riley R."/>
            <person name="LaButti K."/>
            <person name="Andreopoulos B."/>
            <person name="Lipzen A."/>
            <person name="Chen C."/>
            <person name="Yan M."/>
            <person name="Daum C."/>
            <person name="Ng V."/>
            <person name="Clum A."/>
            <person name="Steindorff A."/>
            <person name="Ohm R.A."/>
            <person name="Martin F."/>
            <person name="Silar P."/>
            <person name="Natvig D.O."/>
            <person name="Lalanne C."/>
            <person name="Gautier V."/>
            <person name="Ament-Velasquez S.L."/>
            <person name="Kruys A."/>
            <person name="Hutchinson M.I."/>
            <person name="Powell A.J."/>
            <person name="Barry K."/>
            <person name="Miller A.N."/>
            <person name="Grigoriev I.V."/>
            <person name="Debuchy R."/>
            <person name="Gladieux P."/>
            <person name="Hiltunen Thoren M."/>
            <person name="Johannesson H."/>
        </authorList>
    </citation>
    <scope>NUCLEOTIDE SEQUENCE</scope>
    <source>
        <strain evidence="2">PSN293</strain>
    </source>
</reference>
<organism evidence="2 3">
    <name type="scientific">Rhypophila decipiens</name>
    <dbReference type="NCBI Taxonomy" id="261697"/>
    <lineage>
        <taxon>Eukaryota</taxon>
        <taxon>Fungi</taxon>
        <taxon>Dikarya</taxon>
        <taxon>Ascomycota</taxon>
        <taxon>Pezizomycotina</taxon>
        <taxon>Sordariomycetes</taxon>
        <taxon>Sordariomycetidae</taxon>
        <taxon>Sordariales</taxon>
        <taxon>Naviculisporaceae</taxon>
        <taxon>Rhypophila</taxon>
    </lineage>
</organism>
<evidence type="ECO:0000256" key="1">
    <source>
        <dbReference type="SAM" id="MobiDB-lite"/>
    </source>
</evidence>
<keyword evidence="3" id="KW-1185">Reference proteome</keyword>
<gene>
    <name evidence="2" type="ORF">QBC37DRAFT_393308</name>
</gene>